<organism evidence="1 2">
    <name type="scientific">Avena sativa</name>
    <name type="common">Oat</name>
    <dbReference type="NCBI Taxonomy" id="4498"/>
    <lineage>
        <taxon>Eukaryota</taxon>
        <taxon>Viridiplantae</taxon>
        <taxon>Streptophyta</taxon>
        <taxon>Embryophyta</taxon>
        <taxon>Tracheophyta</taxon>
        <taxon>Spermatophyta</taxon>
        <taxon>Magnoliopsida</taxon>
        <taxon>Liliopsida</taxon>
        <taxon>Poales</taxon>
        <taxon>Poaceae</taxon>
        <taxon>BOP clade</taxon>
        <taxon>Pooideae</taxon>
        <taxon>Poodae</taxon>
        <taxon>Poeae</taxon>
        <taxon>Poeae Chloroplast Group 1 (Aveneae type)</taxon>
        <taxon>Aveninae</taxon>
        <taxon>Avena</taxon>
    </lineage>
</organism>
<sequence>MATGADEELHGVLIVGGGICGLGTALALHIKGINRLLVLEKGESLRATGAGISIQANGWRALDQLKVGDELRKLAVPLTGMEKKSAIHGDKILEISYRSECRCLKRSDLVETLARSLPGGCIRFGCQVDAISWDTTVTGRWPIVSTSNGSTIRANVVIGCDGSNSVVAKFLGLRSLRLLPMWAARGLTTIPEGHGFSNRFQQLVAEGVSFRLTPIDDKTLHFNAVHFRPPNPKEYTCSHHRVRDPMLIRQLAMKAMPDDVAAVVRRCDTASLSLAQLCYQAPWHMLLQPFQAGTVTVAGDAMHAMGPFIGQGGSCSLEDAVVLARCLAPTVAADDRKLDHKCVEKAISLYVQQRRGRILRLSMQSFLNGQLIAASSWLKKVLIKAAMVVFFGGNSHGHTDYDCGSL</sequence>
<dbReference type="EnsemblPlants" id="AVESA.00010b.r2.7DG1335210.2">
    <property type="protein sequence ID" value="AVESA.00010b.r2.7DG1335210.2.CDS"/>
    <property type="gene ID" value="AVESA.00010b.r2.7DG1335210"/>
</dbReference>
<evidence type="ECO:0000313" key="1">
    <source>
        <dbReference type="EnsemblPlants" id="AVESA.00010b.r2.7DG1335210.2.CDS"/>
    </source>
</evidence>
<accession>A0ACD6A4B6</accession>
<protein>
    <submittedName>
        <fullName evidence="1">Uncharacterized protein</fullName>
    </submittedName>
</protein>
<proteinExistence type="predicted"/>
<reference evidence="1" key="1">
    <citation type="submission" date="2021-05" db="EMBL/GenBank/DDBJ databases">
        <authorList>
            <person name="Scholz U."/>
            <person name="Mascher M."/>
            <person name="Fiebig A."/>
        </authorList>
    </citation>
    <scope>NUCLEOTIDE SEQUENCE [LARGE SCALE GENOMIC DNA]</scope>
</reference>
<keyword evidence="2" id="KW-1185">Reference proteome</keyword>
<evidence type="ECO:0000313" key="2">
    <source>
        <dbReference type="Proteomes" id="UP001732700"/>
    </source>
</evidence>
<name>A0ACD6A4B6_AVESA</name>
<reference evidence="1" key="2">
    <citation type="submission" date="2025-09" db="UniProtKB">
        <authorList>
            <consortium name="EnsemblPlants"/>
        </authorList>
    </citation>
    <scope>IDENTIFICATION</scope>
</reference>
<dbReference type="Proteomes" id="UP001732700">
    <property type="component" value="Chromosome 7D"/>
</dbReference>